<feature type="compositionally biased region" description="Low complexity" evidence="1">
    <location>
        <begin position="70"/>
        <end position="89"/>
    </location>
</feature>
<keyword evidence="4" id="KW-1185">Reference proteome</keyword>
<dbReference type="Proteomes" id="UP000663879">
    <property type="component" value="Unassembled WGS sequence"/>
</dbReference>
<dbReference type="EMBL" id="CAJNOC010000753">
    <property type="protein sequence ID" value="CAF0799368.1"/>
    <property type="molecule type" value="Genomic_DNA"/>
</dbReference>
<gene>
    <name evidence="3" type="ORF">OXX778_LOCUS6385</name>
</gene>
<organism evidence="3 4">
    <name type="scientific">Brachionus calyciflorus</name>
    <dbReference type="NCBI Taxonomy" id="104777"/>
    <lineage>
        <taxon>Eukaryota</taxon>
        <taxon>Metazoa</taxon>
        <taxon>Spiralia</taxon>
        <taxon>Gnathifera</taxon>
        <taxon>Rotifera</taxon>
        <taxon>Eurotatoria</taxon>
        <taxon>Monogononta</taxon>
        <taxon>Pseudotrocha</taxon>
        <taxon>Ploima</taxon>
        <taxon>Brachionidae</taxon>
        <taxon>Brachionus</taxon>
    </lineage>
</organism>
<feature type="region of interest" description="Disordered" evidence="1">
    <location>
        <begin position="70"/>
        <end position="95"/>
    </location>
</feature>
<evidence type="ECO:0000313" key="4">
    <source>
        <dbReference type="Proteomes" id="UP000663879"/>
    </source>
</evidence>
<dbReference type="Gene3D" id="1.10.750.20">
    <property type="entry name" value="SOCS box"/>
    <property type="match status" value="1"/>
</dbReference>
<accession>A0A813SQW1</accession>
<dbReference type="PROSITE" id="PS50225">
    <property type="entry name" value="SOCS"/>
    <property type="match status" value="1"/>
</dbReference>
<dbReference type="SMART" id="SM00969">
    <property type="entry name" value="SOCS_box"/>
    <property type="match status" value="1"/>
</dbReference>
<feature type="domain" description="SOCS box" evidence="2">
    <location>
        <begin position="393"/>
        <end position="441"/>
    </location>
</feature>
<proteinExistence type="predicted"/>
<dbReference type="OrthoDB" id="10158030at2759"/>
<comment type="caution">
    <text evidence="3">The sequence shown here is derived from an EMBL/GenBank/DDBJ whole genome shotgun (WGS) entry which is preliminary data.</text>
</comment>
<dbReference type="AlphaFoldDB" id="A0A813SQW1"/>
<evidence type="ECO:0000256" key="1">
    <source>
        <dbReference type="SAM" id="MobiDB-lite"/>
    </source>
</evidence>
<evidence type="ECO:0000313" key="3">
    <source>
        <dbReference type="EMBL" id="CAF0799368.1"/>
    </source>
</evidence>
<reference evidence="3" key="1">
    <citation type="submission" date="2021-02" db="EMBL/GenBank/DDBJ databases">
        <authorList>
            <person name="Nowell W R."/>
        </authorList>
    </citation>
    <scope>NUCLEOTIDE SEQUENCE</scope>
    <source>
        <strain evidence="3">Ploen Becks lab</strain>
    </source>
</reference>
<evidence type="ECO:0000259" key="2">
    <source>
        <dbReference type="PROSITE" id="PS50225"/>
    </source>
</evidence>
<dbReference type="Pfam" id="PF07525">
    <property type="entry name" value="SOCS_box"/>
    <property type="match status" value="1"/>
</dbReference>
<dbReference type="InterPro" id="IPR001496">
    <property type="entry name" value="SOCS_box"/>
</dbReference>
<sequence>MKNEDERGLLKVKILNHRTYLTSLIDDPKQDDVDFETKRAKTESLDDCLRSELSSPIQFDYESLRLTSNFDSSDSSTSISNKSSCSSSPRSHRTQSPIDISLDEIKLFGNEFESKHFYLSQNFLKYNLNHLNLVKKETLIFLIEKNLANNIKNPFDLFSYNRLNKSQKFCHNPKNNYNCFNIRKMSKLLNHYKNPLNKRYLRDNCLLPSSVGMFLMPLYFDIFKISELNQFNPIEIDMILLLKRTYRTHVYLDYESLINNFKENILWSCFILCKYKLSDITGVNSNQETINMEFFNYYLSLMYTLQHLEYVVNYIQLNSAKININNSKLLKDHITKALDLSRFLPFLFESLILNGYFKHKDYVAYEKFCVDKLDSLMCTNEYNLERNYYENTLMSIKQHSEQVYPLKLTNMCRITIKNSMKKYDSSTLDKLNVPKDIKKFLLYEHELNNYYIKYKNSINHAFN</sequence>
<protein>
    <recommendedName>
        <fullName evidence="2">SOCS box domain-containing protein</fullName>
    </recommendedName>
</protein>
<name>A0A813SQW1_9BILA</name>